<comment type="similarity">
    <text evidence="2">Belongs to the chromate ion transporter (CHR) (TC 2.A.51) family.</text>
</comment>
<evidence type="ECO:0000256" key="7">
    <source>
        <dbReference type="SAM" id="Phobius"/>
    </source>
</evidence>
<dbReference type="GO" id="GO:0005886">
    <property type="term" value="C:plasma membrane"/>
    <property type="evidence" value="ECO:0007669"/>
    <property type="project" value="UniProtKB-SubCell"/>
</dbReference>
<keyword evidence="6 7" id="KW-0472">Membrane</keyword>
<evidence type="ECO:0000256" key="1">
    <source>
        <dbReference type="ARBA" id="ARBA00004651"/>
    </source>
</evidence>
<evidence type="ECO:0000256" key="5">
    <source>
        <dbReference type="ARBA" id="ARBA00022989"/>
    </source>
</evidence>
<dbReference type="NCBIfam" id="TIGR00937">
    <property type="entry name" value="2A51"/>
    <property type="match status" value="1"/>
</dbReference>
<dbReference type="OrthoDB" id="9788907at2"/>
<feature type="transmembrane region" description="Helical" evidence="7">
    <location>
        <begin position="227"/>
        <end position="245"/>
    </location>
</feature>
<dbReference type="InterPro" id="IPR014047">
    <property type="entry name" value="Chr_Tranpt_l_chain"/>
</dbReference>
<sequence>MGGMKNIMGVFTVFLRLGLTSFGGPVAHLGYFRDEFVVRRKWMNEQEYADLVALCQFLPGPASSQVGFAVGLKRAGKAGGLAAWLGFTIPSALIMIAFAYGVASFSGALDSGWLKGLKVAAVAVVAHAVWGMAVKLCPDRLRAVIAVISACAVLAFSSGIMQIGVIIAGGGAGYFLIVRQQGEAVAQKRFSVRSGAFYLILFLAFLILLPFAAAYTDLHAVRLADSFYRAGSLVFGGGHVVLPLIQAEVTAGGWLGRDEFMAGYGAVQAVPGPLFTFAAYLGAASHAAPNGFAGGMIALVFIFLPSMLLVMGVLPFWEKLRSLPAAQSVLAGTNAAVVGLLLAAFYDPVFTEGIKGRAEVITALCAFGLLQFMKTPSWVVVVLSAAAGFVLL</sequence>
<evidence type="ECO:0000256" key="6">
    <source>
        <dbReference type="ARBA" id="ARBA00023136"/>
    </source>
</evidence>
<dbReference type="AlphaFoldDB" id="A0A410JXG8"/>
<keyword evidence="9" id="KW-1185">Reference proteome</keyword>
<dbReference type="RefSeq" id="WP_128466018.1">
    <property type="nucleotide sequence ID" value="NZ_CP035108.1"/>
</dbReference>
<evidence type="ECO:0000256" key="2">
    <source>
        <dbReference type="ARBA" id="ARBA00005262"/>
    </source>
</evidence>
<comment type="subcellular location">
    <subcellularLocation>
        <location evidence="1">Cell membrane</location>
        <topology evidence="1">Multi-pass membrane protein</topology>
    </subcellularLocation>
</comment>
<organism evidence="8 9">
    <name type="scientific">Geovibrio thiophilus</name>
    <dbReference type="NCBI Taxonomy" id="139438"/>
    <lineage>
        <taxon>Bacteria</taxon>
        <taxon>Pseudomonadati</taxon>
        <taxon>Deferribacterota</taxon>
        <taxon>Deferribacteres</taxon>
        <taxon>Deferribacterales</taxon>
        <taxon>Geovibrionaceae</taxon>
        <taxon>Geovibrio</taxon>
    </lineage>
</organism>
<evidence type="ECO:0000313" key="9">
    <source>
        <dbReference type="Proteomes" id="UP000287502"/>
    </source>
</evidence>
<proteinExistence type="inferred from homology"/>
<dbReference type="InterPro" id="IPR003370">
    <property type="entry name" value="Chromate_transpt"/>
</dbReference>
<dbReference type="GO" id="GO:0015109">
    <property type="term" value="F:chromate transmembrane transporter activity"/>
    <property type="evidence" value="ECO:0007669"/>
    <property type="project" value="InterPro"/>
</dbReference>
<feature type="transmembrane region" description="Helical" evidence="7">
    <location>
        <begin position="361"/>
        <end position="391"/>
    </location>
</feature>
<feature type="transmembrane region" description="Helical" evidence="7">
    <location>
        <begin position="117"/>
        <end position="137"/>
    </location>
</feature>
<feature type="transmembrane region" description="Helical" evidence="7">
    <location>
        <begin position="296"/>
        <end position="317"/>
    </location>
</feature>
<keyword evidence="3" id="KW-1003">Cell membrane</keyword>
<dbReference type="PANTHER" id="PTHR33567">
    <property type="entry name" value="CHROMATE ION TRANSPORTER (EUROFUNG)"/>
    <property type="match status" value="1"/>
</dbReference>
<keyword evidence="5 7" id="KW-1133">Transmembrane helix</keyword>
<evidence type="ECO:0000256" key="3">
    <source>
        <dbReference type="ARBA" id="ARBA00022475"/>
    </source>
</evidence>
<protein>
    <submittedName>
        <fullName evidence="8">Chromate efflux transporter</fullName>
    </submittedName>
</protein>
<feature type="transmembrane region" description="Helical" evidence="7">
    <location>
        <begin position="329"/>
        <end position="349"/>
    </location>
</feature>
<dbReference type="Pfam" id="PF02417">
    <property type="entry name" value="Chromate_transp"/>
    <property type="match status" value="2"/>
</dbReference>
<accession>A0A410JXG8</accession>
<feature type="transmembrane region" description="Helical" evidence="7">
    <location>
        <begin position="144"/>
        <end position="177"/>
    </location>
</feature>
<feature type="transmembrane region" description="Helical" evidence="7">
    <location>
        <begin position="265"/>
        <end position="284"/>
    </location>
</feature>
<feature type="transmembrane region" description="Helical" evidence="7">
    <location>
        <begin position="197"/>
        <end position="215"/>
    </location>
</feature>
<evidence type="ECO:0000256" key="4">
    <source>
        <dbReference type="ARBA" id="ARBA00022692"/>
    </source>
</evidence>
<keyword evidence="4 7" id="KW-0812">Transmembrane</keyword>
<name>A0A410JXG8_9BACT</name>
<feature type="transmembrane region" description="Helical" evidence="7">
    <location>
        <begin position="7"/>
        <end position="31"/>
    </location>
</feature>
<dbReference type="KEGG" id="gtl:EP073_04715"/>
<dbReference type="PIRSF" id="PIRSF004810">
    <property type="entry name" value="ChrA"/>
    <property type="match status" value="1"/>
</dbReference>
<dbReference type="EMBL" id="CP035108">
    <property type="protein sequence ID" value="QAR32731.1"/>
    <property type="molecule type" value="Genomic_DNA"/>
</dbReference>
<gene>
    <name evidence="8" type="primary">chrA</name>
    <name evidence="8" type="ORF">EP073_04715</name>
</gene>
<dbReference type="PANTHER" id="PTHR33567:SF3">
    <property type="entry name" value="CHROMATE ION TRANSPORTER (EUROFUNG)"/>
    <property type="match status" value="1"/>
</dbReference>
<reference evidence="8 9" key="1">
    <citation type="submission" date="2019-01" db="EMBL/GenBank/DDBJ databases">
        <title>Geovibrio thiophilus DSM 11263, complete genome.</title>
        <authorList>
            <person name="Spring S."/>
            <person name="Bunk B."/>
            <person name="Sproer C."/>
        </authorList>
    </citation>
    <scope>NUCLEOTIDE SEQUENCE [LARGE SCALE GENOMIC DNA]</scope>
    <source>
        <strain evidence="8 9">DSM 11263</strain>
    </source>
</reference>
<evidence type="ECO:0000313" key="8">
    <source>
        <dbReference type="EMBL" id="QAR32731.1"/>
    </source>
</evidence>
<dbReference type="Proteomes" id="UP000287502">
    <property type="component" value="Chromosome"/>
</dbReference>
<feature type="transmembrane region" description="Helical" evidence="7">
    <location>
        <begin position="84"/>
        <end position="105"/>
    </location>
</feature>